<accession>A0A2P2NZD0</accession>
<organism evidence="1">
    <name type="scientific">Rhizophora mucronata</name>
    <name type="common">Asiatic mangrove</name>
    <dbReference type="NCBI Taxonomy" id="61149"/>
    <lineage>
        <taxon>Eukaryota</taxon>
        <taxon>Viridiplantae</taxon>
        <taxon>Streptophyta</taxon>
        <taxon>Embryophyta</taxon>
        <taxon>Tracheophyta</taxon>
        <taxon>Spermatophyta</taxon>
        <taxon>Magnoliopsida</taxon>
        <taxon>eudicotyledons</taxon>
        <taxon>Gunneridae</taxon>
        <taxon>Pentapetalae</taxon>
        <taxon>rosids</taxon>
        <taxon>fabids</taxon>
        <taxon>Malpighiales</taxon>
        <taxon>Rhizophoraceae</taxon>
        <taxon>Rhizophora</taxon>
    </lineage>
</organism>
<dbReference type="EMBL" id="GGEC01067265">
    <property type="protein sequence ID" value="MBX47749.1"/>
    <property type="molecule type" value="Transcribed_RNA"/>
</dbReference>
<proteinExistence type="predicted"/>
<dbReference type="AlphaFoldDB" id="A0A2P2NZD0"/>
<reference evidence="1" key="1">
    <citation type="submission" date="2018-02" db="EMBL/GenBank/DDBJ databases">
        <title>Rhizophora mucronata_Transcriptome.</title>
        <authorList>
            <person name="Meera S.P."/>
            <person name="Sreeshan A."/>
            <person name="Augustine A."/>
        </authorList>
    </citation>
    <scope>NUCLEOTIDE SEQUENCE</scope>
    <source>
        <tissue evidence="1">Leaf</tissue>
    </source>
</reference>
<name>A0A2P2NZD0_RHIMU</name>
<sequence>MRMPSDKRLSCAKYLFMKVNESFCDELVNYLDVHDKEGCLTFILSFVTFFSL</sequence>
<protein>
    <submittedName>
        <fullName evidence="1">Uncharacterized protein</fullName>
    </submittedName>
</protein>
<evidence type="ECO:0000313" key="1">
    <source>
        <dbReference type="EMBL" id="MBX47749.1"/>
    </source>
</evidence>